<evidence type="ECO:0000256" key="3">
    <source>
        <dbReference type="ARBA" id="ARBA00022989"/>
    </source>
</evidence>
<comment type="subcellular location">
    <subcellularLocation>
        <location evidence="1">Membrane</location>
        <topology evidence="1">Multi-pass membrane protein</topology>
    </subcellularLocation>
</comment>
<feature type="transmembrane region" description="Helical" evidence="6">
    <location>
        <begin position="119"/>
        <end position="140"/>
    </location>
</feature>
<dbReference type="Pfam" id="PF06271">
    <property type="entry name" value="RDD"/>
    <property type="match status" value="1"/>
</dbReference>
<sequence>MTVTHPGGGAYGDQSSVVTGDAVVLDLRPAGFATRMVALAFDLVLQLILLYLANQVALRVGADLDTAVMAAVVVGSMVLVVVGYPTAFETLTRGRSLGKLVMGLRVVGTDGSPEQFRQALARGLCAAVEIWAVWGVVALISSMINRDGRRIGDFVAGTLVVEERSGRKPKEAVPMPPQLAEWAAAAEMSALTPDTVAMARQYVLRYSELTEQARRDMGERIAGLVSASVSPPPPEGTPPVGYLAAVLAERRRREEEKAARRQEQRGGPPHSRQE</sequence>
<evidence type="ECO:0000313" key="8">
    <source>
        <dbReference type="EMBL" id="MBB4933896.1"/>
    </source>
</evidence>
<protein>
    <submittedName>
        <fullName evidence="8">Putative RDD family membrane protein YckC</fullName>
    </submittedName>
</protein>
<organism evidence="8 9">
    <name type="scientific">Lipingzhangella halophila</name>
    <dbReference type="NCBI Taxonomy" id="1783352"/>
    <lineage>
        <taxon>Bacteria</taxon>
        <taxon>Bacillati</taxon>
        <taxon>Actinomycetota</taxon>
        <taxon>Actinomycetes</taxon>
        <taxon>Streptosporangiales</taxon>
        <taxon>Nocardiopsidaceae</taxon>
        <taxon>Lipingzhangella</taxon>
    </lineage>
</organism>
<evidence type="ECO:0000256" key="1">
    <source>
        <dbReference type="ARBA" id="ARBA00004141"/>
    </source>
</evidence>
<feature type="region of interest" description="Disordered" evidence="5">
    <location>
        <begin position="251"/>
        <end position="274"/>
    </location>
</feature>
<dbReference type="InterPro" id="IPR010432">
    <property type="entry name" value="RDD"/>
</dbReference>
<proteinExistence type="predicted"/>
<name>A0A7W7RLX8_9ACTN</name>
<feature type="transmembrane region" description="Helical" evidence="6">
    <location>
        <begin position="32"/>
        <end position="52"/>
    </location>
</feature>
<keyword evidence="2 6" id="KW-0812">Transmembrane</keyword>
<dbReference type="EMBL" id="JACHJT010000001">
    <property type="protein sequence ID" value="MBB4933896.1"/>
    <property type="molecule type" value="Genomic_DNA"/>
</dbReference>
<dbReference type="Proteomes" id="UP000523007">
    <property type="component" value="Unassembled WGS sequence"/>
</dbReference>
<evidence type="ECO:0000256" key="6">
    <source>
        <dbReference type="SAM" id="Phobius"/>
    </source>
</evidence>
<keyword evidence="9" id="KW-1185">Reference proteome</keyword>
<evidence type="ECO:0000313" key="9">
    <source>
        <dbReference type="Proteomes" id="UP000523007"/>
    </source>
</evidence>
<evidence type="ECO:0000256" key="2">
    <source>
        <dbReference type="ARBA" id="ARBA00022692"/>
    </source>
</evidence>
<reference evidence="8 9" key="1">
    <citation type="submission" date="2020-08" db="EMBL/GenBank/DDBJ databases">
        <title>Sequencing the genomes of 1000 actinobacteria strains.</title>
        <authorList>
            <person name="Klenk H.-P."/>
        </authorList>
    </citation>
    <scope>NUCLEOTIDE SEQUENCE [LARGE SCALE GENOMIC DNA]</scope>
    <source>
        <strain evidence="8 9">DSM 102030</strain>
    </source>
</reference>
<dbReference type="PANTHER" id="PTHR38480:SF1">
    <property type="entry name" value="SLR0254 PROTEIN"/>
    <property type="match status" value="1"/>
</dbReference>
<dbReference type="GO" id="GO:0016020">
    <property type="term" value="C:membrane"/>
    <property type="evidence" value="ECO:0007669"/>
    <property type="project" value="UniProtKB-SubCell"/>
</dbReference>
<evidence type="ECO:0000256" key="4">
    <source>
        <dbReference type="ARBA" id="ARBA00023136"/>
    </source>
</evidence>
<keyword evidence="3 6" id="KW-1133">Transmembrane helix</keyword>
<accession>A0A7W7RLX8</accession>
<dbReference type="PANTHER" id="PTHR38480">
    <property type="entry name" value="SLR0254 PROTEIN"/>
    <property type="match status" value="1"/>
</dbReference>
<keyword evidence="4 6" id="KW-0472">Membrane</keyword>
<feature type="transmembrane region" description="Helical" evidence="6">
    <location>
        <begin position="64"/>
        <end position="84"/>
    </location>
</feature>
<feature type="domain" description="RDD" evidence="7">
    <location>
        <begin position="30"/>
        <end position="157"/>
    </location>
</feature>
<gene>
    <name evidence="8" type="ORF">F4561_004716</name>
</gene>
<evidence type="ECO:0000259" key="7">
    <source>
        <dbReference type="Pfam" id="PF06271"/>
    </source>
</evidence>
<dbReference type="RefSeq" id="WP_184581526.1">
    <property type="nucleotide sequence ID" value="NZ_JACHJT010000001.1"/>
</dbReference>
<comment type="caution">
    <text evidence="8">The sequence shown here is derived from an EMBL/GenBank/DDBJ whole genome shotgun (WGS) entry which is preliminary data.</text>
</comment>
<dbReference type="AlphaFoldDB" id="A0A7W7RLX8"/>
<feature type="compositionally biased region" description="Basic and acidic residues" evidence="5">
    <location>
        <begin position="251"/>
        <end position="264"/>
    </location>
</feature>
<evidence type="ECO:0000256" key="5">
    <source>
        <dbReference type="SAM" id="MobiDB-lite"/>
    </source>
</evidence>